<proteinExistence type="predicted"/>
<dbReference type="InterPro" id="IPR050491">
    <property type="entry name" value="AmpC-like"/>
</dbReference>
<dbReference type="InterPro" id="IPR001466">
    <property type="entry name" value="Beta-lactam-related"/>
</dbReference>
<organism evidence="2">
    <name type="scientific">hydrothermal vent metagenome</name>
    <dbReference type="NCBI Taxonomy" id="652676"/>
    <lineage>
        <taxon>unclassified sequences</taxon>
        <taxon>metagenomes</taxon>
        <taxon>ecological metagenomes</taxon>
    </lineage>
</organism>
<protein>
    <submittedName>
        <fullName evidence="2">Beta-lactamase class C-like and penicillin binding proteins (PBPs) superfamily</fullName>
    </submittedName>
</protein>
<gene>
    <name evidence="2" type="ORF">MNBD_ALPHA04-882</name>
</gene>
<dbReference type="InterPro" id="IPR012338">
    <property type="entry name" value="Beta-lactam/transpept-like"/>
</dbReference>
<dbReference type="PANTHER" id="PTHR46825">
    <property type="entry name" value="D-ALANYL-D-ALANINE-CARBOXYPEPTIDASE/ENDOPEPTIDASE AMPH"/>
    <property type="match status" value="1"/>
</dbReference>
<dbReference type="EMBL" id="UOEF01000199">
    <property type="protein sequence ID" value="VAV95084.1"/>
    <property type="molecule type" value="Genomic_DNA"/>
</dbReference>
<dbReference type="AlphaFoldDB" id="A0A3B0RNG7"/>
<sequence length="452" mass="50074">MRSIFLIFIALVLSGASPKSEAEQAFDEWLIAFNANDAEALKTFSEKRLGYSDITYFLDLRDESGGLDLAKIERNQPHRFIAIMLDRESQISRRVTVELEAVGSTKVKKLTARGLPTSQKKAIEALDAFAQRMADEDRFSGVLGIKQGQKLIYQRAFGMANRQQDIPVTSETPFFFASQGKMFTAVSVLQLVEAGKLNLNDPLGKYLTDYPNKEMAKVTIRQLLTHRGGTGEMGLLGPQDGVNRKKLRTLGGIIKLNGNRPPAFEPGSRMDYSNYGFILLGAIIEKVSGKDYYDYVTERVLKPARMNKTGWPTLDELTNVAVPYTTSKDKYLVSAIETLPWRGSPAGGGVSTLVDELRFVEALRAGKILSLPLLQEAIKPQEEWYGYGFVTGYSGGFPQWGHGGGAPGTSTFLYFFPKIDTTIACLGNRDAVCDKLFQNFAQHIIPPKPIKD</sequence>
<reference evidence="2" key="1">
    <citation type="submission" date="2018-06" db="EMBL/GenBank/DDBJ databases">
        <authorList>
            <person name="Zhirakovskaya E."/>
        </authorList>
    </citation>
    <scope>NUCLEOTIDE SEQUENCE</scope>
</reference>
<dbReference type="PANTHER" id="PTHR46825:SF9">
    <property type="entry name" value="BETA-LACTAMASE-RELATED DOMAIN-CONTAINING PROTEIN"/>
    <property type="match status" value="1"/>
</dbReference>
<dbReference type="SUPFAM" id="SSF56601">
    <property type="entry name" value="beta-lactamase/transpeptidase-like"/>
    <property type="match status" value="1"/>
</dbReference>
<dbReference type="Pfam" id="PF00144">
    <property type="entry name" value="Beta-lactamase"/>
    <property type="match status" value="1"/>
</dbReference>
<name>A0A3B0RNG7_9ZZZZ</name>
<feature type="domain" description="Beta-lactamase-related" evidence="1">
    <location>
        <begin position="128"/>
        <end position="430"/>
    </location>
</feature>
<dbReference type="Gene3D" id="3.40.710.10">
    <property type="entry name" value="DD-peptidase/beta-lactamase superfamily"/>
    <property type="match status" value="1"/>
</dbReference>
<evidence type="ECO:0000313" key="2">
    <source>
        <dbReference type="EMBL" id="VAV95084.1"/>
    </source>
</evidence>
<accession>A0A3B0RNG7</accession>
<evidence type="ECO:0000259" key="1">
    <source>
        <dbReference type="Pfam" id="PF00144"/>
    </source>
</evidence>